<dbReference type="PANTHER" id="PTHR10472">
    <property type="entry name" value="D-TYROSYL-TRNA TYR DEACYLASE"/>
    <property type="match status" value="1"/>
</dbReference>
<dbReference type="CDD" id="cd00563">
    <property type="entry name" value="Dtyr_deacylase"/>
    <property type="match status" value="1"/>
</dbReference>
<dbReference type="EC" id="3.1.1.-" evidence="2"/>
<dbReference type="FunFam" id="3.50.80.10:FF:000001">
    <property type="entry name" value="D-aminoacyl-tRNA deacylase"/>
    <property type="match status" value="1"/>
</dbReference>
<reference evidence="3 4" key="1">
    <citation type="submission" date="2016-11" db="EMBL/GenBank/DDBJ databases">
        <authorList>
            <person name="Varghese N."/>
            <person name="Submissions S."/>
        </authorList>
    </citation>
    <scope>NUCLEOTIDE SEQUENCE [LARGE SCALE GENOMIC DNA]</scope>
    <source>
        <strain evidence="3 4">DSM 15287</strain>
    </source>
</reference>
<keyword evidence="2" id="KW-0378">Hydrolase</keyword>
<dbReference type="Pfam" id="PF02580">
    <property type="entry name" value="Tyr_Deacylase"/>
    <property type="match status" value="1"/>
</dbReference>
<comment type="catalytic activity">
    <reaction evidence="2">
        <text>glycyl-tRNA(Ala) + H2O = tRNA(Ala) + glycine + H(+)</text>
        <dbReference type="Rhea" id="RHEA:53744"/>
        <dbReference type="Rhea" id="RHEA-COMP:9657"/>
        <dbReference type="Rhea" id="RHEA-COMP:13640"/>
        <dbReference type="ChEBI" id="CHEBI:15377"/>
        <dbReference type="ChEBI" id="CHEBI:15378"/>
        <dbReference type="ChEBI" id="CHEBI:57305"/>
        <dbReference type="ChEBI" id="CHEBI:78442"/>
        <dbReference type="ChEBI" id="CHEBI:78522"/>
    </reaction>
</comment>
<proteinExistence type="inferred from homology"/>
<dbReference type="OrthoDB" id="9801395at2"/>
<dbReference type="PANTHER" id="PTHR10472:SF5">
    <property type="entry name" value="D-AMINOACYL-TRNA DEACYLASE 1"/>
    <property type="match status" value="1"/>
</dbReference>
<comment type="subcellular location">
    <subcellularLocation>
        <location evidence="2">Cytoplasm</location>
    </subcellularLocation>
</comment>
<evidence type="ECO:0000256" key="1">
    <source>
        <dbReference type="ARBA" id="ARBA00009673"/>
    </source>
</evidence>
<accession>A0A1M6AIZ8</accession>
<protein>
    <recommendedName>
        <fullName evidence="2">D-aminoacyl-tRNA deacylase</fullName>
        <shortName evidence="2">DTD</shortName>
        <ecNumber evidence="2">3.1.1.96</ecNumber>
    </recommendedName>
    <alternativeName>
        <fullName evidence="2">Gly-tRNA(Ala) deacylase</fullName>
        <ecNumber evidence="2">3.1.1.-</ecNumber>
    </alternativeName>
</protein>
<dbReference type="RefSeq" id="WP_149733114.1">
    <property type="nucleotide sequence ID" value="NZ_FQZD01000004.1"/>
</dbReference>
<evidence type="ECO:0000313" key="4">
    <source>
        <dbReference type="Proteomes" id="UP000322917"/>
    </source>
</evidence>
<dbReference type="EC" id="3.1.1.96" evidence="2"/>
<dbReference type="GO" id="GO:0000049">
    <property type="term" value="F:tRNA binding"/>
    <property type="evidence" value="ECO:0007669"/>
    <property type="project" value="UniProtKB-UniRule"/>
</dbReference>
<comment type="domain">
    <text evidence="2">A Gly-cisPro motif from one monomer fits into the active site of the other monomer to allow specific chiral rejection of L-amino acids.</text>
</comment>
<comment type="subunit">
    <text evidence="2">Homodimer.</text>
</comment>
<dbReference type="AlphaFoldDB" id="A0A1M6AIZ8"/>
<comment type="function">
    <text evidence="2">An aminoacyl-tRNA editing enzyme that deacylates mischarged D-aminoacyl-tRNAs. Also deacylates mischarged glycyl-tRNA(Ala), protecting cells against glycine mischarging by AlaRS. Acts via tRNA-based rather than protein-based catalysis; rejects L-amino acids rather than detecting D-amino acids in the active site. By recycling D-aminoacyl-tRNA to D-amino acids and free tRNA molecules, this enzyme counteracts the toxicity associated with the formation of D-aminoacyl-tRNA entities in vivo and helps enforce protein L-homochirality.</text>
</comment>
<dbReference type="InterPro" id="IPR003732">
    <property type="entry name" value="Daa-tRNA_deacyls_DTD"/>
</dbReference>
<dbReference type="HAMAP" id="MF_00518">
    <property type="entry name" value="Deacylase_Dtd"/>
    <property type="match status" value="1"/>
</dbReference>
<sequence length="149" mass="16346">MRAVVQLTDKASVVVNGQTNSQIDRGLTVLLGVEQEDTLQDVRYLAEKIVNLRIFPDPEGKMNLSLLDIRGELLVVSQFTLLGDCRKGRRPSFSTAAPPGEANELYEVFVKICSSLGVRVGTGQFQAEMIVTLANHGPVTLLLDSKRTF</sequence>
<keyword evidence="2" id="KW-0694">RNA-binding</keyword>
<dbReference type="GO" id="GO:0019478">
    <property type="term" value="P:D-amino acid catabolic process"/>
    <property type="evidence" value="ECO:0007669"/>
    <property type="project" value="UniProtKB-UniRule"/>
</dbReference>
<dbReference type="InterPro" id="IPR023509">
    <property type="entry name" value="DTD-like_sf"/>
</dbReference>
<keyword evidence="2" id="KW-0820">tRNA-binding</keyword>
<dbReference type="SUPFAM" id="SSF69500">
    <property type="entry name" value="DTD-like"/>
    <property type="match status" value="1"/>
</dbReference>
<dbReference type="NCBIfam" id="TIGR00256">
    <property type="entry name" value="D-aminoacyl-tRNA deacylase"/>
    <property type="match status" value="1"/>
</dbReference>
<keyword evidence="2" id="KW-0963">Cytoplasm</keyword>
<dbReference type="GO" id="GO:0051500">
    <property type="term" value="F:D-tyrosyl-tRNA(Tyr) deacylase activity"/>
    <property type="evidence" value="ECO:0007669"/>
    <property type="project" value="TreeGrafter"/>
</dbReference>
<dbReference type="EMBL" id="FQZD01000004">
    <property type="protein sequence ID" value="SHI36460.1"/>
    <property type="molecule type" value="Genomic_DNA"/>
</dbReference>
<feature type="short sequence motif" description="Gly-cisPro motif, important for rejection of L-amino acids" evidence="2">
    <location>
        <begin position="137"/>
        <end position="138"/>
    </location>
</feature>
<dbReference type="GO" id="GO:0005737">
    <property type="term" value="C:cytoplasm"/>
    <property type="evidence" value="ECO:0007669"/>
    <property type="project" value="UniProtKB-SubCell"/>
</dbReference>
<dbReference type="Gene3D" id="3.50.80.10">
    <property type="entry name" value="D-tyrosyl-tRNA(Tyr) deacylase"/>
    <property type="match status" value="1"/>
</dbReference>
<keyword evidence="4" id="KW-1185">Reference proteome</keyword>
<dbReference type="GO" id="GO:0106026">
    <property type="term" value="F:Gly-tRNA(Ala) deacylase activity"/>
    <property type="evidence" value="ECO:0007669"/>
    <property type="project" value="UniProtKB-UniRule"/>
</dbReference>
<comment type="catalytic activity">
    <reaction evidence="2">
        <text>a D-aminoacyl-tRNA + H2O = a tRNA + a D-alpha-amino acid + H(+)</text>
        <dbReference type="Rhea" id="RHEA:13953"/>
        <dbReference type="Rhea" id="RHEA-COMP:10123"/>
        <dbReference type="Rhea" id="RHEA-COMP:10124"/>
        <dbReference type="ChEBI" id="CHEBI:15377"/>
        <dbReference type="ChEBI" id="CHEBI:15378"/>
        <dbReference type="ChEBI" id="CHEBI:59871"/>
        <dbReference type="ChEBI" id="CHEBI:78442"/>
        <dbReference type="ChEBI" id="CHEBI:79333"/>
        <dbReference type="EC" id="3.1.1.96"/>
    </reaction>
</comment>
<gene>
    <name evidence="2" type="primary">dtd</name>
    <name evidence="3" type="ORF">SAMN02745170_00177</name>
</gene>
<comment type="similarity">
    <text evidence="1 2">Belongs to the DTD family.</text>
</comment>
<evidence type="ECO:0000256" key="2">
    <source>
        <dbReference type="HAMAP-Rule" id="MF_00518"/>
    </source>
</evidence>
<dbReference type="GO" id="GO:0043908">
    <property type="term" value="F:Ser(Gly)-tRNA(Ala) hydrolase activity"/>
    <property type="evidence" value="ECO:0007669"/>
    <property type="project" value="UniProtKB-UniRule"/>
</dbReference>
<name>A0A1M6AIZ8_9FIRM</name>
<evidence type="ECO:0000313" key="3">
    <source>
        <dbReference type="EMBL" id="SHI36460.1"/>
    </source>
</evidence>
<dbReference type="Proteomes" id="UP000322917">
    <property type="component" value="Unassembled WGS sequence"/>
</dbReference>
<organism evidence="3 4">
    <name type="scientific">Propionispora hippei DSM 15287</name>
    <dbReference type="NCBI Taxonomy" id="1123003"/>
    <lineage>
        <taxon>Bacteria</taxon>
        <taxon>Bacillati</taxon>
        <taxon>Bacillota</taxon>
        <taxon>Negativicutes</taxon>
        <taxon>Selenomonadales</taxon>
        <taxon>Sporomusaceae</taxon>
        <taxon>Propionispora</taxon>
    </lineage>
</organism>